<keyword evidence="2" id="KW-0812">Transmembrane</keyword>
<proteinExistence type="predicted"/>
<evidence type="ECO:0000313" key="3">
    <source>
        <dbReference type="EMBL" id="RSX48951.1"/>
    </source>
</evidence>
<keyword evidence="2" id="KW-1133">Transmembrane helix</keyword>
<gene>
    <name evidence="3" type="ORF">D2E22_1089</name>
</gene>
<feature type="transmembrane region" description="Helical" evidence="2">
    <location>
        <begin position="43"/>
        <end position="63"/>
    </location>
</feature>
<sequence length="100" mass="10421">MSETMTDTFDDTRIYDDADQPLPGNLPGAEPYTPVFDPSVRTAIYVACTILGVLLAVAAPVAIAAHAPEWATILLSAMAGAIPTVAAAFGVAYNPNRTVN</sequence>
<dbReference type="OrthoDB" id="3239985at2"/>
<evidence type="ECO:0000256" key="2">
    <source>
        <dbReference type="SAM" id="Phobius"/>
    </source>
</evidence>
<organism evidence="3 4">
    <name type="scientific">Bifidobacterium castoris</name>
    <dbReference type="NCBI Taxonomy" id="2306972"/>
    <lineage>
        <taxon>Bacteria</taxon>
        <taxon>Bacillati</taxon>
        <taxon>Actinomycetota</taxon>
        <taxon>Actinomycetes</taxon>
        <taxon>Bifidobacteriales</taxon>
        <taxon>Bifidobacteriaceae</taxon>
        <taxon>Bifidobacterium</taxon>
    </lineage>
</organism>
<keyword evidence="4" id="KW-1185">Reference proteome</keyword>
<feature type="transmembrane region" description="Helical" evidence="2">
    <location>
        <begin position="70"/>
        <end position="93"/>
    </location>
</feature>
<name>A0A430F831_9BIFI</name>
<keyword evidence="2" id="KW-0472">Membrane</keyword>
<reference evidence="3 4" key="1">
    <citation type="submission" date="2018-09" db="EMBL/GenBank/DDBJ databases">
        <title>Characterization of the phylogenetic diversity of five novel species belonging to the genus Bifidobacterium.</title>
        <authorList>
            <person name="Lugli G.A."/>
            <person name="Duranti S."/>
            <person name="Milani C."/>
        </authorList>
    </citation>
    <scope>NUCLEOTIDE SEQUENCE [LARGE SCALE GENOMIC DNA]</scope>
    <source>
        <strain evidence="3 4">2020B</strain>
    </source>
</reference>
<evidence type="ECO:0000256" key="1">
    <source>
        <dbReference type="SAM" id="MobiDB-lite"/>
    </source>
</evidence>
<dbReference type="AlphaFoldDB" id="A0A430F831"/>
<accession>A0A430F831</accession>
<feature type="region of interest" description="Disordered" evidence="1">
    <location>
        <begin position="1"/>
        <end position="30"/>
    </location>
</feature>
<evidence type="ECO:0000313" key="4">
    <source>
        <dbReference type="Proteomes" id="UP000288052"/>
    </source>
</evidence>
<protein>
    <submittedName>
        <fullName evidence="3">Uncharacterized protein</fullName>
    </submittedName>
</protein>
<dbReference type="RefSeq" id="WP_126032089.1">
    <property type="nucleotide sequence ID" value="NZ_QXGI01000003.1"/>
</dbReference>
<dbReference type="EMBL" id="QXGI01000003">
    <property type="protein sequence ID" value="RSX48951.1"/>
    <property type="molecule type" value="Genomic_DNA"/>
</dbReference>
<comment type="caution">
    <text evidence="3">The sequence shown here is derived from an EMBL/GenBank/DDBJ whole genome shotgun (WGS) entry which is preliminary data.</text>
</comment>
<dbReference type="Proteomes" id="UP000288052">
    <property type="component" value="Unassembled WGS sequence"/>
</dbReference>